<name>A0A1V1I298_9FIRM</name>
<dbReference type="KEGG" id="ril:CRIB_1640"/>
<organism evidence="2 3">
    <name type="scientific">Romboutsia ilealis</name>
    <dbReference type="NCBI Taxonomy" id="1115758"/>
    <lineage>
        <taxon>Bacteria</taxon>
        <taxon>Bacillati</taxon>
        <taxon>Bacillota</taxon>
        <taxon>Clostridia</taxon>
        <taxon>Peptostreptococcales</taxon>
        <taxon>Peptostreptococcaceae</taxon>
        <taxon>Romboutsia</taxon>
    </lineage>
</organism>
<accession>A0A1V1I298</accession>
<dbReference type="RefSeq" id="WP_180701783.1">
    <property type="nucleotide sequence ID" value="NZ_LN555523.1"/>
</dbReference>
<sequence>MNSQEKKIIVAGVVITALSSAGFSMVQGDFNYIDDNYQSPTIVSEKTLASNDSTSINLVKTDEAIVDENNEKEEVEVIELKAQSYEEVKPQANTLNKTLKPKKDTSASQNKIEPKPTKPEEKPIKPETVPEKPEEKPTEPETVPEKPEEKPTEPEIVPEKPEEKPTEPETVPEKPEEKPTEPESAPDKPEEKPTEPEVSSTDSLGESILQIETPSLEI</sequence>
<dbReference type="EMBL" id="LN555523">
    <property type="protein sequence ID" value="CED94247.1"/>
    <property type="molecule type" value="Genomic_DNA"/>
</dbReference>
<evidence type="ECO:0000313" key="3">
    <source>
        <dbReference type="Proteomes" id="UP000245622"/>
    </source>
</evidence>
<dbReference type="GeneID" id="82205671"/>
<evidence type="ECO:0000313" key="2">
    <source>
        <dbReference type="EMBL" id="CED94247.1"/>
    </source>
</evidence>
<protein>
    <submittedName>
        <fullName evidence="2">Uncharacterized protein</fullName>
    </submittedName>
</protein>
<proteinExistence type="predicted"/>
<feature type="compositionally biased region" description="Basic and acidic residues" evidence="1">
    <location>
        <begin position="112"/>
        <end position="195"/>
    </location>
</feature>
<feature type="region of interest" description="Disordered" evidence="1">
    <location>
        <begin position="82"/>
        <end position="218"/>
    </location>
</feature>
<dbReference type="Proteomes" id="UP000245622">
    <property type="component" value="Chromosome 1"/>
</dbReference>
<keyword evidence="3" id="KW-1185">Reference proteome</keyword>
<gene>
    <name evidence="2" type="ORF">CRIB_1640</name>
</gene>
<dbReference type="AlphaFoldDB" id="A0A1V1I298"/>
<reference evidence="2 3" key="1">
    <citation type="submission" date="2014-04" db="EMBL/GenBank/DDBJ databases">
        <authorList>
            <person name="Hornung B.V."/>
        </authorList>
    </citation>
    <scope>NUCLEOTIDE SEQUENCE [LARGE SCALE GENOMIC DNA]</scope>
    <source>
        <strain evidence="2 3">CRIB</strain>
    </source>
</reference>
<evidence type="ECO:0000256" key="1">
    <source>
        <dbReference type="SAM" id="MobiDB-lite"/>
    </source>
</evidence>